<dbReference type="GO" id="GO:0005509">
    <property type="term" value="F:calcium ion binding"/>
    <property type="evidence" value="ECO:0007669"/>
    <property type="project" value="TreeGrafter"/>
</dbReference>
<dbReference type="Proteomes" id="UP001163046">
    <property type="component" value="Unassembled WGS sequence"/>
</dbReference>
<dbReference type="SUPFAM" id="SSF52151">
    <property type="entry name" value="FabD/lysophospholipase-like"/>
    <property type="match status" value="1"/>
</dbReference>
<protein>
    <submittedName>
        <fullName evidence="2">Cytosolic phospholipase A2</fullName>
        <ecNumber evidence="2">3.1.1.4</ecNumber>
    </submittedName>
</protein>
<dbReference type="EC" id="3.1.1.4" evidence="2"/>
<sequence>MAGTFAGREWARENNLKFPPINAMEQFGKDGLKEYYVFSDPKDPTCPVVVHFPLVNKTFKEQVSPGVPRKTAEEKEFADFSIFEDPEGYYSTFNFHYPPKPFDRLSKLCEFNTLLAKDTIKDVMADCVRRRREGKVENGATNGKDGSNGHK</sequence>
<dbReference type="InterPro" id="IPR016035">
    <property type="entry name" value="Acyl_Trfase/lysoPLipase"/>
</dbReference>
<dbReference type="GO" id="GO:0046475">
    <property type="term" value="P:glycerophospholipid catabolic process"/>
    <property type="evidence" value="ECO:0007669"/>
    <property type="project" value="TreeGrafter"/>
</dbReference>
<dbReference type="PANTHER" id="PTHR10728">
    <property type="entry name" value="CYTOSOLIC PHOSPHOLIPASE A2"/>
    <property type="match status" value="1"/>
</dbReference>
<dbReference type="GO" id="GO:0047498">
    <property type="term" value="F:calcium-dependent phospholipase A2 activity"/>
    <property type="evidence" value="ECO:0007669"/>
    <property type="project" value="TreeGrafter"/>
</dbReference>
<gene>
    <name evidence="2" type="primary">PLA2G4A_15</name>
    <name evidence="2" type="ORF">OS493_037400</name>
</gene>
<dbReference type="OrthoDB" id="419768at2759"/>
<dbReference type="EMBL" id="MU825943">
    <property type="protein sequence ID" value="KAJ7382064.1"/>
    <property type="molecule type" value="Genomic_DNA"/>
</dbReference>
<dbReference type="PANTHER" id="PTHR10728:SF40">
    <property type="entry name" value="PATATIN FAMILY PROTEIN"/>
    <property type="match status" value="1"/>
</dbReference>
<feature type="region of interest" description="Disordered" evidence="1">
    <location>
        <begin position="131"/>
        <end position="151"/>
    </location>
</feature>
<keyword evidence="2" id="KW-0378">Hydrolase</keyword>
<dbReference type="GO" id="GO:0005829">
    <property type="term" value="C:cytosol"/>
    <property type="evidence" value="ECO:0007669"/>
    <property type="project" value="TreeGrafter"/>
</dbReference>
<organism evidence="2 3">
    <name type="scientific">Desmophyllum pertusum</name>
    <dbReference type="NCBI Taxonomy" id="174260"/>
    <lineage>
        <taxon>Eukaryota</taxon>
        <taxon>Metazoa</taxon>
        <taxon>Cnidaria</taxon>
        <taxon>Anthozoa</taxon>
        <taxon>Hexacorallia</taxon>
        <taxon>Scleractinia</taxon>
        <taxon>Caryophylliina</taxon>
        <taxon>Caryophylliidae</taxon>
        <taxon>Desmophyllum</taxon>
    </lineage>
</organism>
<evidence type="ECO:0000256" key="1">
    <source>
        <dbReference type="SAM" id="MobiDB-lite"/>
    </source>
</evidence>
<reference evidence="2" key="1">
    <citation type="submission" date="2023-01" db="EMBL/GenBank/DDBJ databases">
        <title>Genome assembly of the deep-sea coral Lophelia pertusa.</title>
        <authorList>
            <person name="Herrera S."/>
            <person name="Cordes E."/>
        </authorList>
    </citation>
    <scope>NUCLEOTIDE SEQUENCE</scope>
    <source>
        <strain evidence="2">USNM1676648</strain>
        <tissue evidence="2">Polyp</tissue>
    </source>
</reference>
<name>A0A9X0D249_9CNID</name>
<keyword evidence="3" id="KW-1185">Reference proteome</keyword>
<evidence type="ECO:0000313" key="2">
    <source>
        <dbReference type="EMBL" id="KAJ7382064.1"/>
    </source>
</evidence>
<proteinExistence type="predicted"/>
<dbReference type="GO" id="GO:0005544">
    <property type="term" value="F:calcium-dependent phospholipid binding"/>
    <property type="evidence" value="ECO:0007669"/>
    <property type="project" value="TreeGrafter"/>
</dbReference>
<evidence type="ECO:0000313" key="3">
    <source>
        <dbReference type="Proteomes" id="UP001163046"/>
    </source>
</evidence>
<comment type="caution">
    <text evidence="2">The sequence shown here is derived from an EMBL/GenBank/DDBJ whole genome shotgun (WGS) entry which is preliminary data.</text>
</comment>
<dbReference type="Gene3D" id="3.40.1090.10">
    <property type="entry name" value="Cytosolic phospholipase A2 catalytic domain"/>
    <property type="match status" value="1"/>
</dbReference>
<dbReference type="AlphaFoldDB" id="A0A9X0D249"/>
<accession>A0A9X0D249</accession>